<dbReference type="RefSeq" id="XP_059602558.1">
    <property type="nucleotide sequence ID" value="XM_059744694.1"/>
</dbReference>
<dbReference type="KEGG" id="ang:An15g05190"/>
<protein>
    <submittedName>
        <fullName evidence="1">Uncharacterized protein</fullName>
    </submittedName>
</protein>
<organism evidence="1">
    <name type="scientific">Aspergillus niger</name>
    <dbReference type="NCBI Taxonomy" id="5061"/>
    <lineage>
        <taxon>Eukaryota</taxon>
        <taxon>Fungi</taxon>
        <taxon>Dikarya</taxon>
        <taxon>Ascomycota</taxon>
        <taxon>Pezizomycotina</taxon>
        <taxon>Eurotiomycetes</taxon>
        <taxon>Eurotiomycetidae</taxon>
        <taxon>Eurotiales</taxon>
        <taxon>Aspergillaceae</taxon>
        <taxon>Aspergillus</taxon>
        <taxon>Aspergillus subgen. Circumdati</taxon>
    </lineage>
</organism>
<gene>
    <name evidence="1" type="ORF">An15g05190</name>
</gene>
<reference evidence="1" key="1">
    <citation type="submission" date="2025-02" db="EMBL/GenBank/DDBJ databases">
        <authorList>
            <consortium name="NCBI Genome Project"/>
        </authorList>
    </citation>
    <scope>NUCLEOTIDE SEQUENCE</scope>
</reference>
<dbReference type="VEuPathDB" id="FungiDB:An15g05190"/>
<dbReference type="AlphaFoldDB" id="A0AAJ8BRW8"/>
<reference evidence="1" key="2">
    <citation type="submission" date="2025-08" db="UniProtKB">
        <authorList>
            <consortium name="RefSeq"/>
        </authorList>
    </citation>
    <scope>IDENTIFICATION</scope>
</reference>
<accession>A0AAJ8BRW8</accession>
<name>A0AAJ8BRW8_ASPNG</name>
<proteinExistence type="predicted"/>
<dbReference type="GeneID" id="84593210"/>
<sequence length="97" mass="10859">MLDQGYCSYLYISLPGFTVYARNSWPFNLPDLDVVFFIRVLCDELITENLNTSFPPTLSGKAPSQRGEALALPDTAQFGFLAPKKHYAHLTDDFGLP</sequence>
<evidence type="ECO:0000313" key="1">
    <source>
        <dbReference type="RefSeq" id="XP_059602558.1"/>
    </source>
</evidence>